<evidence type="ECO:0000313" key="1">
    <source>
        <dbReference type="EMBL" id="MFC4959647.1"/>
    </source>
</evidence>
<dbReference type="InterPro" id="IPR011257">
    <property type="entry name" value="DNA_glycosylase"/>
</dbReference>
<comment type="caution">
    <text evidence="1">The sequence shown here is derived from an EMBL/GenBank/DDBJ whole genome shotgun (WGS) entry which is preliminary data.</text>
</comment>
<gene>
    <name evidence="1" type="ORF">ACFPFX_25480</name>
</gene>
<keyword evidence="2" id="KW-1185">Reference proteome</keyword>
<name>A0ABV9UTE5_9ACTN</name>
<sequence length="212" mass="23582">MDSKQMARQVLHSYGETYAGEAGIRLRDTPAPLYQLLVLCVLFAVPIRAQTALAAARELFAAGFRTPRAMADSSWQDRVDALGRAHYRRYDESTATALGDGAELVLERWHGDLRALRKQADGDLGRMRELLREVPRIGPTGADIFCREVQEVWPEVRPFFDARARKTAAGLGLPRTPKALADLVQPRELVRLADGLVRVGLTPEATEKLRHA</sequence>
<keyword evidence="1" id="KW-0255">Endonuclease</keyword>
<dbReference type="EMBL" id="JBHSIZ010000031">
    <property type="protein sequence ID" value="MFC4959647.1"/>
    <property type="molecule type" value="Genomic_DNA"/>
</dbReference>
<protein>
    <submittedName>
        <fullName evidence="1">Endonuclease</fullName>
    </submittedName>
</protein>
<keyword evidence="1" id="KW-0378">Hydrolase</keyword>
<dbReference type="SUPFAM" id="SSF48150">
    <property type="entry name" value="DNA-glycosylase"/>
    <property type="match status" value="1"/>
</dbReference>
<dbReference type="Proteomes" id="UP001595834">
    <property type="component" value="Unassembled WGS sequence"/>
</dbReference>
<reference evidence="2" key="1">
    <citation type="journal article" date="2019" name="Int. J. Syst. Evol. Microbiol.">
        <title>The Global Catalogue of Microorganisms (GCM) 10K type strain sequencing project: providing services to taxonomists for standard genome sequencing and annotation.</title>
        <authorList>
            <consortium name="The Broad Institute Genomics Platform"/>
            <consortium name="The Broad Institute Genome Sequencing Center for Infectious Disease"/>
            <person name="Wu L."/>
            <person name="Ma J."/>
        </authorList>
    </citation>
    <scope>NUCLEOTIDE SEQUENCE [LARGE SCALE GENOMIC DNA]</scope>
    <source>
        <strain evidence="2">CCM 7224</strain>
    </source>
</reference>
<dbReference type="GO" id="GO:0004519">
    <property type="term" value="F:endonuclease activity"/>
    <property type="evidence" value="ECO:0007669"/>
    <property type="project" value="UniProtKB-KW"/>
</dbReference>
<evidence type="ECO:0000313" key="2">
    <source>
        <dbReference type="Proteomes" id="UP001595834"/>
    </source>
</evidence>
<keyword evidence="1" id="KW-0540">Nuclease</keyword>
<dbReference type="RefSeq" id="WP_344379542.1">
    <property type="nucleotide sequence ID" value="NZ_BAAASQ010000029.1"/>
</dbReference>
<organism evidence="1 2">
    <name type="scientific">Streptomyces mauvecolor</name>
    <dbReference type="NCBI Taxonomy" id="58345"/>
    <lineage>
        <taxon>Bacteria</taxon>
        <taxon>Bacillati</taxon>
        <taxon>Actinomycetota</taxon>
        <taxon>Actinomycetes</taxon>
        <taxon>Kitasatosporales</taxon>
        <taxon>Streptomycetaceae</taxon>
        <taxon>Streptomyces</taxon>
    </lineage>
</organism>
<proteinExistence type="predicted"/>
<accession>A0ABV9UTE5</accession>